<dbReference type="Gene3D" id="1.10.260.50">
    <property type="match status" value="1"/>
</dbReference>
<dbReference type="Gene3D" id="3.40.640.10">
    <property type="entry name" value="Type I PLP-dependent aspartate aminotransferase-like (Major domain)"/>
    <property type="match status" value="1"/>
</dbReference>
<keyword evidence="5" id="KW-1185">Reference proteome</keyword>
<evidence type="ECO:0000259" key="3">
    <source>
        <dbReference type="Pfam" id="PF00266"/>
    </source>
</evidence>
<evidence type="ECO:0000313" key="5">
    <source>
        <dbReference type="Proteomes" id="UP000030437"/>
    </source>
</evidence>
<dbReference type="PIRSF" id="PIRSF005572">
    <property type="entry name" value="NifS"/>
    <property type="match status" value="1"/>
</dbReference>
<dbReference type="SUPFAM" id="SSF53383">
    <property type="entry name" value="PLP-dependent transferases"/>
    <property type="match status" value="1"/>
</dbReference>
<proteinExistence type="predicted"/>
<dbReference type="GO" id="GO:0008483">
    <property type="term" value="F:transaminase activity"/>
    <property type="evidence" value="ECO:0007669"/>
    <property type="project" value="UniProtKB-KW"/>
</dbReference>
<evidence type="ECO:0000313" key="4">
    <source>
        <dbReference type="EMBL" id="KGR83223.1"/>
    </source>
</evidence>
<dbReference type="Proteomes" id="UP000030437">
    <property type="component" value="Unassembled WGS sequence"/>
</dbReference>
<dbReference type="EMBL" id="JPVP01000058">
    <property type="protein sequence ID" value="KGR83223.1"/>
    <property type="molecule type" value="Genomic_DNA"/>
</dbReference>
<name>A0A0A3IK87_9BACI</name>
<feature type="domain" description="Aminotransferase class V" evidence="3">
    <location>
        <begin position="2"/>
        <end position="365"/>
    </location>
</feature>
<dbReference type="InterPro" id="IPR015424">
    <property type="entry name" value="PyrdxlP-dep_Trfase"/>
</dbReference>
<evidence type="ECO:0000256" key="1">
    <source>
        <dbReference type="ARBA" id="ARBA00001933"/>
    </source>
</evidence>
<dbReference type="eggNOG" id="COG1104">
    <property type="taxonomic scope" value="Bacteria"/>
</dbReference>
<dbReference type="InterPro" id="IPR015422">
    <property type="entry name" value="PyrdxlP-dep_Trfase_small"/>
</dbReference>
<reference evidence="4 5" key="1">
    <citation type="submission" date="2014-02" db="EMBL/GenBank/DDBJ databases">
        <title>Draft genome sequence of Lysinibacillus odysseyi NBRC 100172.</title>
        <authorList>
            <person name="Zhang F."/>
            <person name="Wang G."/>
            <person name="Zhang L."/>
        </authorList>
    </citation>
    <scope>NUCLEOTIDE SEQUENCE [LARGE SCALE GENOMIC DNA]</scope>
    <source>
        <strain evidence="4 5">NBRC 100172</strain>
    </source>
</reference>
<keyword evidence="2" id="KW-0663">Pyridoxal phosphate</keyword>
<protein>
    <submittedName>
        <fullName evidence="4">Aminotransferase class V</fullName>
    </submittedName>
</protein>
<dbReference type="AlphaFoldDB" id="A0A0A3IK87"/>
<comment type="caution">
    <text evidence="4">The sequence shown here is derived from an EMBL/GenBank/DDBJ whole genome shotgun (WGS) entry which is preliminary data.</text>
</comment>
<sequence>MIYLDNAATTKPHKEVLDTFVQVNELYYANPASIHEAGVTANQLLARARDQVAQILNTEAKEVVFTAGGTESNNFAVFGTAHASTHKGKHILTTEVEHPSVLEAVKRLAKEGFEVEYLTVDAKGVISLEELKQKVRKDTILVSIMHVNNEMGAIQPIEEAAHIIHSQSRALFHVDAVQSFGKLQVSFNGEAGPDILSISGHKIHALKGSGVIAFRKPFSIVPYIVGGGQEFGLRSGTVAVPQAVAFAKAARLAVESMDAQYKKYEVWQTELRTYLQHFGNEIHLLSTEFGVPYILSFSVRGLKGEILINALQKAGVIVSTSSACSSKQTKTSHVVEALHVEQDFKKGVLRLSFGMQTTEADIAAFKGAFEQVMKQLKGEVVG</sequence>
<dbReference type="InterPro" id="IPR000192">
    <property type="entry name" value="Aminotrans_V_dom"/>
</dbReference>
<dbReference type="OrthoDB" id="9808002at2"/>
<dbReference type="InterPro" id="IPR015421">
    <property type="entry name" value="PyrdxlP-dep_Trfase_major"/>
</dbReference>
<organism evidence="4 5">
    <name type="scientific">Lysinibacillus odysseyi 34hs-1 = NBRC 100172</name>
    <dbReference type="NCBI Taxonomy" id="1220589"/>
    <lineage>
        <taxon>Bacteria</taxon>
        <taxon>Bacillati</taxon>
        <taxon>Bacillota</taxon>
        <taxon>Bacilli</taxon>
        <taxon>Bacillales</taxon>
        <taxon>Bacillaceae</taxon>
        <taxon>Lysinibacillus</taxon>
    </lineage>
</organism>
<dbReference type="InterPro" id="IPR016454">
    <property type="entry name" value="Cysteine_dSase"/>
</dbReference>
<gene>
    <name evidence="4" type="ORF">CD32_15360</name>
</gene>
<dbReference type="PANTHER" id="PTHR11601:SF50">
    <property type="entry name" value="CYSTEINE DESULFURASE ISCS 2-RELATED"/>
    <property type="match status" value="1"/>
</dbReference>
<comment type="cofactor">
    <cofactor evidence="1">
        <name>pyridoxal 5'-phosphate</name>
        <dbReference type="ChEBI" id="CHEBI:597326"/>
    </cofactor>
</comment>
<dbReference type="PANTHER" id="PTHR11601">
    <property type="entry name" value="CYSTEINE DESULFURYLASE FAMILY MEMBER"/>
    <property type="match status" value="1"/>
</dbReference>
<accession>A0A0A3IK87</accession>
<dbReference type="Gene3D" id="3.90.1150.10">
    <property type="entry name" value="Aspartate Aminotransferase, domain 1"/>
    <property type="match status" value="1"/>
</dbReference>
<dbReference type="STRING" id="1220589.CD32_15360"/>
<keyword evidence="4" id="KW-0808">Transferase</keyword>
<evidence type="ECO:0000256" key="2">
    <source>
        <dbReference type="ARBA" id="ARBA00022898"/>
    </source>
</evidence>
<dbReference type="RefSeq" id="WP_036156208.1">
    <property type="nucleotide sequence ID" value="NZ_AVCX01000003.1"/>
</dbReference>
<dbReference type="Pfam" id="PF00266">
    <property type="entry name" value="Aminotran_5"/>
    <property type="match status" value="1"/>
</dbReference>
<keyword evidence="4" id="KW-0032">Aminotransferase</keyword>